<keyword evidence="1" id="KW-0812">Transmembrane</keyword>
<keyword evidence="3" id="KW-1185">Reference proteome</keyword>
<keyword evidence="1" id="KW-1133">Transmembrane helix</keyword>
<name>A0ABP7L9R5_9SPHN</name>
<organism evidence="2 3">
    <name type="scientific">Sphingomonas limnosediminicola</name>
    <dbReference type="NCBI Taxonomy" id="940133"/>
    <lineage>
        <taxon>Bacteria</taxon>
        <taxon>Pseudomonadati</taxon>
        <taxon>Pseudomonadota</taxon>
        <taxon>Alphaproteobacteria</taxon>
        <taxon>Sphingomonadales</taxon>
        <taxon>Sphingomonadaceae</taxon>
        <taxon>Sphingomonas</taxon>
    </lineage>
</organism>
<accession>A0ABP7L9R5</accession>
<feature type="transmembrane region" description="Helical" evidence="1">
    <location>
        <begin position="49"/>
        <end position="76"/>
    </location>
</feature>
<comment type="caution">
    <text evidence="2">The sequence shown here is derived from an EMBL/GenBank/DDBJ whole genome shotgun (WGS) entry which is preliminary data.</text>
</comment>
<protein>
    <submittedName>
        <fullName evidence="2">Uncharacterized protein</fullName>
    </submittedName>
</protein>
<dbReference type="RefSeq" id="WP_344698966.1">
    <property type="nucleotide sequence ID" value="NZ_BAABBM010000001.1"/>
</dbReference>
<evidence type="ECO:0000313" key="3">
    <source>
        <dbReference type="Proteomes" id="UP001500827"/>
    </source>
</evidence>
<evidence type="ECO:0000256" key="1">
    <source>
        <dbReference type="SAM" id="Phobius"/>
    </source>
</evidence>
<proteinExistence type="predicted"/>
<dbReference type="Proteomes" id="UP001500827">
    <property type="component" value="Unassembled WGS sequence"/>
</dbReference>
<dbReference type="EMBL" id="BAABBM010000001">
    <property type="protein sequence ID" value="GAA3896296.1"/>
    <property type="molecule type" value="Genomic_DNA"/>
</dbReference>
<evidence type="ECO:0000313" key="2">
    <source>
        <dbReference type="EMBL" id="GAA3896296.1"/>
    </source>
</evidence>
<reference evidence="3" key="1">
    <citation type="journal article" date="2019" name="Int. J. Syst. Evol. Microbiol.">
        <title>The Global Catalogue of Microorganisms (GCM) 10K type strain sequencing project: providing services to taxonomists for standard genome sequencing and annotation.</title>
        <authorList>
            <consortium name="The Broad Institute Genomics Platform"/>
            <consortium name="The Broad Institute Genome Sequencing Center for Infectious Disease"/>
            <person name="Wu L."/>
            <person name="Ma J."/>
        </authorList>
    </citation>
    <scope>NUCLEOTIDE SEQUENCE [LARGE SCALE GENOMIC DNA]</scope>
    <source>
        <strain evidence="3">JCM 17543</strain>
    </source>
</reference>
<sequence>MGYPYLYALSLLLALIASSFWLSASRALRQNDIHVLRLLVRRCDHPNGFWAAFLLCAAMSLLTGMVALAVFGFAFFPP</sequence>
<gene>
    <name evidence="2" type="ORF">GCM10022276_14110</name>
</gene>
<feature type="transmembrane region" description="Helical" evidence="1">
    <location>
        <begin position="6"/>
        <end position="28"/>
    </location>
</feature>
<keyword evidence="1" id="KW-0472">Membrane</keyword>